<accession>A0A2S6IJE0</accession>
<gene>
    <name evidence="1" type="ORF">LY01_01981</name>
</gene>
<evidence type="ECO:0000313" key="2">
    <source>
        <dbReference type="Proteomes" id="UP000239002"/>
    </source>
</evidence>
<dbReference type="Proteomes" id="UP000239002">
    <property type="component" value="Unassembled WGS sequence"/>
</dbReference>
<keyword evidence="2" id="KW-1185">Reference proteome</keyword>
<dbReference type="EMBL" id="PTJE01000004">
    <property type="protein sequence ID" value="PPK94344.1"/>
    <property type="molecule type" value="Genomic_DNA"/>
</dbReference>
<name>A0A2S6IJE0_9FLAO</name>
<dbReference type="AlphaFoldDB" id="A0A2S6IJE0"/>
<organism evidence="1 2">
    <name type="scientific">Nonlabens xylanidelens</name>
    <dbReference type="NCBI Taxonomy" id="191564"/>
    <lineage>
        <taxon>Bacteria</taxon>
        <taxon>Pseudomonadati</taxon>
        <taxon>Bacteroidota</taxon>
        <taxon>Flavobacteriia</taxon>
        <taxon>Flavobacteriales</taxon>
        <taxon>Flavobacteriaceae</taxon>
        <taxon>Nonlabens</taxon>
    </lineage>
</organism>
<protein>
    <submittedName>
        <fullName evidence="1">Uncharacterized protein</fullName>
    </submittedName>
</protein>
<dbReference type="PROSITE" id="PS51257">
    <property type="entry name" value="PROKAR_LIPOPROTEIN"/>
    <property type="match status" value="1"/>
</dbReference>
<proteinExistence type="predicted"/>
<reference evidence="1 2" key="1">
    <citation type="submission" date="2018-02" db="EMBL/GenBank/DDBJ databases">
        <title>Genomic Encyclopedia of Archaeal and Bacterial Type Strains, Phase II (KMG-II): from individual species to whole genera.</title>
        <authorList>
            <person name="Goeker M."/>
        </authorList>
    </citation>
    <scope>NUCLEOTIDE SEQUENCE [LARGE SCALE GENOMIC DNA]</scope>
    <source>
        <strain evidence="1 2">DSM 16809</strain>
    </source>
</reference>
<dbReference type="OrthoDB" id="6278496at2"/>
<sequence>MKNYFKILGLSLAVILTSCDPDEQEQFDNVNGSTAIAFSQTSIETSVPTAGRTITLPVTITTISSESRSFNVSVSESDDVAAFTLGSVVIPANSYEGILDITIDFDEIGGNDGEVRTALIQLTPSEGASAYNDIATVSYFREIVCNDATLTINTDSFASETGFQIIDDAGVIVYELATGSLANGVQTFTADIFLADGCYTAVITDSYSDGQVDSTTTGNYTITCSIITFATGGGAFGASQSVPFCVNQ</sequence>
<comment type="caution">
    <text evidence="1">The sequence shown here is derived from an EMBL/GenBank/DDBJ whole genome shotgun (WGS) entry which is preliminary data.</text>
</comment>
<evidence type="ECO:0000313" key="1">
    <source>
        <dbReference type="EMBL" id="PPK94344.1"/>
    </source>
</evidence>
<dbReference type="RefSeq" id="WP_104515669.1">
    <property type="nucleotide sequence ID" value="NZ_MQVW01000020.1"/>
</dbReference>